<name>A0A6A8DHV0_9BACI</name>
<dbReference type="Proteomes" id="UP000799092">
    <property type="component" value="Unassembled WGS sequence"/>
</dbReference>
<evidence type="ECO:0000313" key="1">
    <source>
        <dbReference type="EMBL" id="MRH43311.1"/>
    </source>
</evidence>
<gene>
    <name evidence="1" type="ORF">GH741_11530</name>
</gene>
<reference evidence="1" key="1">
    <citation type="submission" date="2019-11" db="EMBL/GenBank/DDBJ databases">
        <authorList>
            <person name="Li J."/>
        </authorList>
    </citation>
    <scope>NUCLEOTIDE SEQUENCE</scope>
    <source>
        <strain evidence="1">B6B</strain>
    </source>
</reference>
<dbReference type="RefSeq" id="WP_153736941.1">
    <property type="nucleotide sequence ID" value="NZ_WJNG01000008.1"/>
</dbReference>
<dbReference type="AlphaFoldDB" id="A0A6A8DHV0"/>
<protein>
    <submittedName>
        <fullName evidence="1">Uncharacterized protein</fullName>
    </submittedName>
</protein>
<proteinExistence type="predicted"/>
<organism evidence="1 2">
    <name type="scientific">Aquibacillus halophilus</name>
    <dbReference type="NCBI Taxonomy" id="930132"/>
    <lineage>
        <taxon>Bacteria</taxon>
        <taxon>Bacillati</taxon>
        <taxon>Bacillota</taxon>
        <taxon>Bacilli</taxon>
        <taxon>Bacillales</taxon>
        <taxon>Bacillaceae</taxon>
        <taxon>Aquibacillus</taxon>
    </lineage>
</organism>
<evidence type="ECO:0000313" key="2">
    <source>
        <dbReference type="Proteomes" id="UP000799092"/>
    </source>
</evidence>
<accession>A0A6A8DHV0</accession>
<keyword evidence="2" id="KW-1185">Reference proteome</keyword>
<sequence>MGFLDKIFGSSNQSNGGDNEPPYYFEFTYEYEGKGYGDEGWQTYRINVSVEFTWNEDFGMYEINSYASSPDGFTDVEIPDYNEFENDVNWSLLDKGINPAYIPDIDKWNFS</sequence>
<comment type="caution">
    <text evidence="1">The sequence shown here is derived from an EMBL/GenBank/DDBJ whole genome shotgun (WGS) entry which is preliminary data.</text>
</comment>
<dbReference type="EMBL" id="WJNG01000008">
    <property type="protein sequence ID" value="MRH43311.1"/>
    <property type="molecule type" value="Genomic_DNA"/>
</dbReference>